<evidence type="ECO:0000313" key="4">
    <source>
        <dbReference type="EMBL" id="CAD6190894.1"/>
    </source>
</evidence>
<dbReference type="Gene3D" id="3.40.50.10320">
    <property type="entry name" value="LmbE-like"/>
    <property type="match status" value="1"/>
</dbReference>
<dbReference type="InterPro" id="IPR003737">
    <property type="entry name" value="GlcNAc_PI_deacetylase-related"/>
</dbReference>
<comment type="similarity">
    <text evidence="1">Belongs to the PIGL family.</text>
</comment>
<dbReference type="PANTHER" id="PTHR12993">
    <property type="entry name" value="N-ACETYLGLUCOSAMINYL-PHOSPHATIDYLINOSITOL DE-N-ACETYLASE-RELATED"/>
    <property type="match status" value="1"/>
</dbReference>
<evidence type="ECO:0000256" key="2">
    <source>
        <dbReference type="ARBA" id="ARBA00012176"/>
    </source>
</evidence>
<dbReference type="EC" id="3.5.1.89" evidence="2"/>
<evidence type="ECO:0000256" key="1">
    <source>
        <dbReference type="ARBA" id="ARBA00006066"/>
    </source>
</evidence>
<comment type="caution">
    <text evidence="4">The sequence shown here is derived from an EMBL/GenBank/DDBJ whole genome shotgun (WGS) entry which is preliminary data.</text>
</comment>
<proteinExistence type="inferred from homology"/>
<dbReference type="SUPFAM" id="SSF102588">
    <property type="entry name" value="LmbE-like"/>
    <property type="match status" value="1"/>
</dbReference>
<sequence length="406" mass="44945">MGSGEAGVQPTFAQSALVALDRADNNSTAAVVKTVVGVTSLTTFLLGLRSAWKHSRQPEAADLARAQIYSGVGFAGKALAVATVLTVSGFSLFIVGVSWALNVNTPRQFGSAMRRAFGDNLRLASSTDSQSGSDCPERPRRHSDRLKEAMFIPITILVGILILVVVLLLSVRNRFLPLCNGSRVLLVIAHPDDETMFFAPTIRGLRQAGHRVFLLCVSSGNFYGEGTTRRRELIEAVERLGISPSDTTILDYEAFQDGDSWSRHPLSLVIMRHVEVLAVDAVISFDQGGVSGHGNHASCFEALQTAYTHGVVPRDVHIFVLDSIPLWRKYIGLLDAPFSCHRSPFFYVARFRDIRACWRAMLAHRSQLVWFRVLFIIFSRYVYMNSLRRISPLPLVANSRCKSRNH</sequence>
<dbReference type="EMBL" id="CAJGYM010000018">
    <property type="protein sequence ID" value="CAD6190894.1"/>
    <property type="molecule type" value="Genomic_DNA"/>
</dbReference>
<dbReference type="InterPro" id="IPR024078">
    <property type="entry name" value="LmbE-like_dom_sf"/>
</dbReference>
<gene>
    <name evidence="4" type="ORF">CAUJ_LOCUS6813</name>
</gene>
<evidence type="ECO:0000256" key="3">
    <source>
        <dbReference type="SAM" id="Phobius"/>
    </source>
</evidence>
<name>A0A8S1H650_9PELO</name>
<feature type="transmembrane region" description="Helical" evidence="3">
    <location>
        <begin position="78"/>
        <end position="101"/>
    </location>
</feature>
<accession>A0A8S1H650</accession>
<feature type="transmembrane region" description="Helical" evidence="3">
    <location>
        <begin position="150"/>
        <end position="171"/>
    </location>
</feature>
<keyword evidence="3" id="KW-0812">Transmembrane</keyword>
<dbReference type="GO" id="GO:0005783">
    <property type="term" value="C:endoplasmic reticulum"/>
    <property type="evidence" value="ECO:0007669"/>
    <property type="project" value="TreeGrafter"/>
</dbReference>
<dbReference type="GO" id="GO:0000225">
    <property type="term" value="F:N-acetylglucosaminylphosphatidylinositol deacetylase activity"/>
    <property type="evidence" value="ECO:0007669"/>
    <property type="project" value="UniProtKB-EC"/>
</dbReference>
<keyword evidence="3" id="KW-0472">Membrane</keyword>
<protein>
    <recommendedName>
        <fullName evidence="2">N-acetylglucosaminylphosphatidylinositol deacetylase</fullName>
        <ecNumber evidence="2">3.5.1.89</ecNumber>
    </recommendedName>
</protein>
<keyword evidence="3" id="KW-1133">Transmembrane helix</keyword>
<keyword evidence="5" id="KW-1185">Reference proteome</keyword>
<dbReference type="Pfam" id="PF02585">
    <property type="entry name" value="PIG-L"/>
    <property type="match status" value="1"/>
</dbReference>
<evidence type="ECO:0000313" key="5">
    <source>
        <dbReference type="Proteomes" id="UP000835052"/>
    </source>
</evidence>
<organism evidence="4 5">
    <name type="scientific">Caenorhabditis auriculariae</name>
    <dbReference type="NCBI Taxonomy" id="2777116"/>
    <lineage>
        <taxon>Eukaryota</taxon>
        <taxon>Metazoa</taxon>
        <taxon>Ecdysozoa</taxon>
        <taxon>Nematoda</taxon>
        <taxon>Chromadorea</taxon>
        <taxon>Rhabditida</taxon>
        <taxon>Rhabditina</taxon>
        <taxon>Rhabditomorpha</taxon>
        <taxon>Rhabditoidea</taxon>
        <taxon>Rhabditidae</taxon>
        <taxon>Peloderinae</taxon>
        <taxon>Caenorhabditis</taxon>
    </lineage>
</organism>
<dbReference type="Proteomes" id="UP000835052">
    <property type="component" value="Unassembled WGS sequence"/>
</dbReference>
<reference evidence="4" key="1">
    <citation type="submission" date="2020-10" db="EMBL/GenBank/DDBJ databases">
        <authorList>
            <person name="Kikuchi T."/>
        </authorList>
    </citation>
    <scope>NUCLEOTIDE SEQUENCE</scope>
    <source>
        <strain evidence="4">NKZ352</strain>
    </source>
</reference>
<dbReference type="OrthoDB" id="440160at2759"/>
<dbReference type="AlphaFoldDB" id="A0A8S1H650"/>
<dbReference type="PANTHER" id="PTHR12993:SF11">
    <property type="entry name" value="N-ACETYLGLUCOSAMINYL-PHOSPHATIDYLINOSITOL DE-N-ACETYLASE"/>
    <property type="match status" value="1"/>
</dbReference>